<keyword evidence="2" id="KW-0489">Methyltransferase</keyword>
<proteinExistence type="predicted"/>
<dbReference type="AlphaFoldDB" id="A0AAU7W514"/>
<protein>
    <submittedName>
        <fullName evidence="2">Methyltransferase domain-containing protein</fullName>
    </submittedName>
</protein>
<dbReference type="InterPro" id="IPR013216">
    <property type="entry name" value="Methyltransf_11"/>
</dbReference>
<name>A0AAU7W514_9MICO</name>
<dbReference type="SUPFAM" id="SSF53335">
    <property type="entry name" value="S-adenosyl-L-methionine-dependent methyltransferases"/>
    <property type="match status" value="1"/>
</dbReference>
<evidence type="ECO:0000259" key="1">
    <source>
        <dbReference type="Pfam" id="PF08241"/>
    </source>
</evidence>
<evidence type="ECO:0000313" key="2">
    <source>
        <dbReference type="EMBL" id="XBX80539.1"/>
    </source>
</evidence>
<sequence>MVAEWDWSDPRVADESVEQIMDDLATFESVSPSPLERPFRRDDISDLGIDGIEFATFKTSHPSGLSSDIVPARSTATATEPGRMYLIDGRWRFVQADVTDPLPFDDDTFDWIYAEHLLEHLSLRDAIAWLTEARRILRPGGVLRLSTPDLELYMRGYLSGSFFDDHRRIVDENLPLPAMPTRRAFMVNQIFAFYGHQWIYDFDEVVFALTEAGFRAAEVERMSFGQGARADVAALDQAHRSDESMYIEVVPGAN</sequence>
<dbReference type="EMBL" id="CP158357">
    <property type="protein sequence ID" value="XBX80539.1"/>
    <property type="molecule type" value="Genomic_DNA"/>
</dbReference>
<dbReference type="Gene3D" id="3.40.50.150">
    <property type="entry name" value="Vaccinia Virus protein VP39"/>
    <property type="match status" value="1"/>
</dbReference>
<dbReference type="Pfam" id="PF08241">
    <property type="entry name" value="Methyltransf_11"/>
    <property type="match status" value="1"/>
</dbReference>
<gene>
    <name evidence="2" type="ORF">ABS642_10740</name>
</gene>
<keyword evidence="2" id="KW-0808">Transferase</keyword>
<dbReference type="GO" id="GO:0008757">
    <property type="term" value="F:S-adenosylmethionine-dependent methyltransferase activity"/>
    <property type="evidence" value="ECO:0007669"/>
    <property type="project" value="InterPro"/>
</dbReference>
<accession>A0AAU7W514</accession>
<dbReference type="GO" id="GO:0032259">
    <property type="term" value="P:methylation"/>
    <property type="evidence" value="ECO:0007669"/>
    <property type="project" value="UniProtKB-KW"/>
</dbReference>
<dbReference type="InterPro" id="IPR029063">
    <property type="entry name" value="SAM-dependent_MTases_sf"/>
</dbReference>
<organism evidence="2">
    <name type="scientific">Microbacterium sp. A8/3-1</name>
    <dbReference type="NCBI Taxonomy" id="3160749"/>
    <lineage>
        <taxon>Bacteria</taxon>
        <taxon>Bacillati</taxon>
        <taxon>Actinomycetota</taxon>
        <taxon>Actinomycetes</taxon>
        <taxon>Micrococcales</taxon>
        <taxon>Microbacteriaceae</taxon>
        <taxon>Microbacterium</taxon>
    </lineage>
</organism>
<feature type="domain" description="Methyltransferase type 11" evidence="1">
    <location>
        <begin position="91"/>
        <end position="143"/>
    </location>
</feature>
<reference evidence="2" key="1">
    <citation type="submission" date="2024-06" db="EMBL/GenBank/DDBJ databases">
        <title>Draft genome sequence of Microbacterium sp. strain A8/3-1, isolated from Oxytropis tragacanthoides Fisch. ex DC. Root nodules in the Altai region of Russia.</title>
        <authorList>
            <person name="Sazanova A."/>
            <person name="Guro P."/>
            <person name="Kuznetsova I."/>
            <person name="Belimov A."/>
            <person name="Safronova V."/>
        </authorList>
    </citation>
    <scope>NUCLEOTIDE SEQUENCE</scope>
    <source>
        <strain evidence="2">A8/3-1</strain>
    </source>
</reference>
<dbReference type="CDD" id="cd02440">
    <property type="entry name" value="AdoMet_MTases"/>
    <property type="match status" value="1"/>
</dbReference>
<dbReference type="RefSeq" id="WP_350353340.1">
    <property type="nucleotide sequence ID" value="NZ_CP158357.1"/>
</dbReference>